<comment type="caution">
    <text evidence="1">The sequence shown here is derived from an EMBL/GenBank/DDBJ whole genome shotgun (WGS) entry which is preliminary data.</text>
</comment>
<proteinExistence type="predicted"/>
<dbReference type="EMBL" id="CM042888">
    <property type="protein sequence ID" value="KAI4326159.1"/>
    <property type="molecule type" value="Genomic_DNA"/>
</dbReference>
<accession>A0ACB9MPW0</accession>
<sequence>METRDMSWVTNQYHFARLAELMDEDDPKRDKSMFSCQYRQIYRLACPCDRRIAPTVLLDVPGDSHIMHEEIFEPLLPIVTLEDGIAMANSRPKRLAAYLFTRMTSSSSSLCSTYQQGACSPTTLSSTYVRSSQLFFPYPL</sequence>
<evidence type="ECO:0000313" key="2">
    <source>
        <dbReference type="Proteomes" id="UP001057402"/>
    </source>
</evidence>
<keyword evidence="2" id="KW-1185">Reference proteome</keyword>
<protein>
    <submittedName>
        <fullName evidence="1">Uncharacterized protein</fullName>
    </submittedName>
</protein>
<reference evidence="2" key="1">
    <citation type="journal article" date="2023" name="Front. Plant Sci.">
        <title>Chromosomal-level genome assembly of Melastoma candidum provides insights into trichome evolution.</title>
        <authorList>
            <person name="Zhong Y."/>
            <person name="Wu W."/>
            <person name="Sun C."/>
            <person name="Zou P."/>
            <person name="Liu Y."/>
            <person name="Dai S."/>
            <person name="Zhou R."/>
        </authorList>
    </citation>
    <scope>NUCLEOTIDE SEQUENCE [LARGE SCALE GENOMIC DNA]</scope>
</reference>
<gene>
    <name evidence="1" type="ORF">MLD38_031500</name>
</gene>
<name>A0ACB9MPW0_9MYRT</name>
<organism evidence="1 2">
    <name type="scientific">Melastoma candidum</name>
    <dbReference type="NCBI Taxonomy" id="119954"/>
    <lineage>
        <taxon>Eukaryota</taxon>
        <taxon>Viridiplantae</taxon>
        <taxon>Streptophyta</taxon>
        <taxon>Embryophyta</taxon>
        <taxon>Tracheophyta</taxon>
        <taxon>Spermatophyta</taxon>
        <taxon>Magnoliopsida</taxon>
        <taxon>eudicotyledons</taxon>
        <taxon>Gunneridae</taxon>
        <taxon>Pentapetalae</taxon>
        <taxon>rosids</taxon>
        <taxon>malvids</taxon>
        <taxon>Myrtales</taxon>
        <taxon>Melastomataceae</taxon>
        <taxon>Melastomatoideae</taxon>
        <taxon>Melastomateae</taxon>
        <taxon>Melastoma</taxon>
    </lineage>
</organism>
<dbReference type="Proteomes" id="UP001057402">
    <property type="component" value="Chromosome 9"/>
</dbReference>
<evidence type="ECO:0000313" key="1">
    <source>
        <dbReference type="EMBL" id="KAI4326159.1"/>
    </source>
</evidence>